<name>A0A0L0VQL9_9BASI</name>
<gene>
    <name evidence="2" type="ORF">PSTG_05414</name>
</gene>
<organism evidence="2 3">
    <name type="scientific">Puccinia striiformis f. sp. tritici PST-78</name>
    <dbReference type="NCBI Taxonomy" id="1165861"/>
    <lineage>
        <taxon>Eukaryota</taxon>
        <taxon>Fungi</taxon>
        <taxon>Dikarya</taxon>
        <taxon>Basidiomycota</taxon>
        <taxon>Pucciniomycotina</taxon>
        <taxon>Pucciniomycetes</taxon>
        <taxon>Pucciniales</taxon>
        <taxon>Pucciniaceae</taxon>
        <taxon>Puccinia</taxon>
    </lineage>
</organism>
<comment type="caution">
    <text evidence="2">The sequence shown here is derived from an EMBL/GenBank/DDBJ whole genome shotgun (WGS) entry which is preliminary data.</text>
</comment>
<dbReference type="AlphaFoldDB" id="A0A0L0VQL9"/>
<proteinExistence type="predicted"/>
<sequence length="228" mass="25566">MFINTKVSRYSRSLSILSKTAEPSDPRDVDWQRGPNQTYDCDITNPDCRPSSWSRQEGIIISPRHPPTLQPSSPSPHCCPLVLRPRSPSPPPQCMQTSIQGASRAHMQPDLYPAEQIRPSRASSCALPEDHPIQAPEQSDLIRLNPASWYNAYRPSPSFPSETNGVCHHDVRRGNAYYPWDQGPHCLEPSQPDIRRSQVLQHAPNLPEQPKVLKGMSQLTFIVPLLGP</sequence>
<keyword evidence="3" id="KW-1185">Reference proteome</keyword>
<dbReference type="Proteomes" id="UP000054564">
    <property type="component" value="Unassembled WGS sequence"/>
</dbReference>
<protein>
    <submittedName>
        <fullName evidence="2">Uncharacterized protein</fullName>
    </submittedName>
</protein>
<dbReference type="EMBL" id="AJIL01000030">
    <property type="protein sequence ID" value="KNF01315.1"/>
    <property type="molecule type" value="Genomic_DNA"/>
</dbReference>
<accession>A0A0L0VQL9</accession>
<feature type="region of interest" description="Disordered" evidence="1">
    <location>
        <begin position="20"/>
        <end position="43"/>
    </location>
</feature>
<evidence type="ECO:0000313" key="2">
    <source>
        <dbReference type="EMBL" id="KNF01315.1"/>
    </source>
</evidence>
<reference evidence="3" key="1">
    <citation type="submission" date="2014-03" db="EMBL/GenBank/DDBJ databases">
        <title>The Genome Sequence of Puccinia striiformis f. sp. tritici PST-78.</title>
        <authorList>
            <consortium name="The Broad Institute Genome Sequencing Platform"/>
            <person name="Cuomo C."/>
            <person name="Hulbert S."/>
            <person name="Chen X."/>
            <person name="Walker B."/>
            <person name="Young S.K."/>
            <person name="Zeng Q."/>
            <person name="Gargeya S."/>
            <person name="Fitzgerald M."/>
            <person name="Haas B."/>
            <person name="Abouelleil A."/>
            <person name="Alvarado L."/>
            <person name="Arachchi H.M."/>
            <person name="Berlin A.M."/>
            <person name="Chapman S.B."/>
            <person name="Goldberg J."/>
            <person name="Griggs A."/>
            <person name="Gujja S."/>
            <person name="Hansen M."/>
            <person name="Howarth C."/>
            <person name="Imamovic A."/>
            <person name="Larimer J."/>
            <person name="McCowan C."/>
            <person name="Montmayeur A."/>
            <person name="Murphy C."/>
            <person name="Neiman D."/>
            <person name="Pearson M."/>
            <person name="Priest M."/>
            <person name="Roberts A."/>
            <person name="Saif S."/>
            <person name="Shea T."/>
            <person name="Sisk P."/>
            <person name="Sykes S."/>
            <person name="Wortman J."/>
            <person name="Nusbaum C."/>
            <person name="Birren B."/>
        </authorList>
    </citation>
    <scope>NUCLEOTIDE SEQUENCE [LARGE SCALE GENOMIC DNA]</scope>
    <source>
        <strain evidence="3">race PST-78</strain>
    </source>
</reference>
<feature type="compositionally biased region" description="Basic and acidic residues" evidence="1">
    <location>
        <begin position="22"/>
        <end position="31"/>
    </location>
</feature>
<evidence type="ECO:0000256" key="1">
    <source>
        <dbReference type="SAM" id="MobiDB-lite"/>
    </source>
</evidence>
<dbReference type="STRING" id="1165861.A0A0L0VQL9"/>
<evidence type="ECO:0000313" key="3">
    <source>
        <dbReference type="Proteomes" id="UP000054564"/>
    </source>
</evidence>